<evidence type="ECO:0000256" key="4">
    <source>
        <dbReference type="ARBA" id="ARBA00023125"/>
    </source>
</evidence>
<dbReference type="SMART" id="SM00774">
    <property type="entry name" value="WRKY"/>
    <property type="match status" value="2"/>
</dbReference>
<dbReference type="Proteomes" id="UP001314263">
    <property type="component" value="Unassembled WGS sequence"/>
</dbReference>
<dbReference type="AlphaFoldDB" id="A0AAV1ICP0"/>
<accession>A0AAV1ICP0</accession>
<dbReference type="EMBL" id="CAUYUE010000011">
    <property type="protein sequence ID" value="CAK0785129.1"/>
    <property type="molecule type" value="Genomic_DNA"/>
</dbReference>
<dbReference type="InterPro" id="IPR003657">
    <property type="entry name" value="WRKY_dom"/>
</dbReference>
<name>A0AAV1ICP0_9CHLO</name>
<gene>
    <name evidence="9" type="ORF">CVIRNUC_008335</name>
</gene>
<reference evidence="9 10" key="1">
    <citation type="submission" date="2023-10" db="EMBL/GenBank/DDBJ databases">
        <authorList>
            <person name="Maclean D."/>
            <person name="Macfadyen A."/>
        </authorList>
    </citation>
    <scope>NUCLEOTIDE SEQUENCE [LARGE SCALE GENOMIC DNA]</scope>
</reference>
<dbReference type="InterPro" id="IPR044810">
    <property type="entry name" value="WRKY_plant"/>
</dbReference>
<comment type="subcellular location">
    <subcellularLocation>
        <location evidence="1">Nucleus</location>
    </subcellularLocation>
</comment>
<keyword evidence="5" id="KW-0804">Transcription</keyword>
<keyword evidence="4" id="KW-0238">DNA-binding</keyword>
<feature type="region of interest" description="Disordered" evidence="7">
    <location>
        <begin position="241"/>
        <end position="261"/>
    </location>
</feature>
<dbReference type="GO" id="GO:0043565">
    <property type="term" value="F:sequence-specific DNA binding"/>
    <property type="evidence" value="ECO:0007669"/>
    <property type="project" value="InterPro"/>
</dbReference>
<evidence type="ECO:0000313" key="10">
    <source>
        <dbReference type="Proteomes" id="UP001314263"/>
    </source>
</evidence>
<comment type="caution">
    <text evidence="9">The sequence shown here is derived from an EMBL/GenBank/DDBJ whole genome shotgun (WGS) entry which is preliminary data.</text>
</comment>
<protein>
    <recommendedName>
        <fullName evidence="8">WRKY domain-containing protein</fullName>
    </recommendedName>
</protein>
<keyword evidence="10" id="KW-1185">Reference proteome</keyword>
<evidence type="ECO:0000256" key="2">
    <source>
        <dbReference type="ARBA" id="ARBA00022737"/>
    </source>
</evidence>
<dbReference type="GO" id="GO:0003700">
    <property type="term" value="F:DNA-binding transcription factor activity"/>
    <property type="evidence" value="ECO:0007669"/>
    <property type="project" value="InterPro"/>
</dbReference>
<dbReference type="GO" id="GO:0005634">
    <property type="term" value="C:nucleus"/>
    <property type="evidence" value="ECO:0007669"/>
    <property type="project" value="UniProtKB-SubCell"/>
</dbReference>
<dbReference type="SUPFAM" id="SSF118290">
    <property type="entry name" value="WRKY DNA-binding domain"/>
    <property type="match status" value="2"/>
</dbReference>
<feature type="domain" description="WRKY" evidence="8">
    <location>
        <begin position="379"/>
        <end position="441"/>
    </location>
</feature>
<evidence type="ECO:0000259" key="8">
    <source>
        <dbReference type="PROSITE" id="PS50811"/>
    </source>
</evidence>
<dbReference type="PROSITE" id="PS50811">
    <property type="entry name" value="WRKY"/>
    <property type="match status" value="2"/>
</dbReference>
<feature type="region of interest" description="Disordered" evidence="7">
    <location>
        <begin position="1"/>
        <end position="49"/>
    </location>
</feature>
<keyword evidence="3" id="KW-0805">Transcription regulation</keyword>
<evidence type="ECO:0000256" key="6">
    <source>
        <dbReference type="ARBA" id="ARBA00023242"/>
    </source>
</evidence>
<feature type="region of interest" description="Disordered" evidence="7">
    <location>
        <begin position="676"/>
        <end position="725"/>
    </location>
</feature>
<dbReference type="InterPro" id="IPR036576">
    <property type="entry name" value="WRKY_dom_sf"/>
</dbReference>
<keyword evidence="2" id="KW-0677">Repeat</keyword>
<sequence length="725" mass="76642">MDQQGQPMEEPAKEVEQRPTSAASPKQAEASQRLPPRPGVRPGLDDRRHILDSPVLLPLMTEEPSPTTGISIPAYTAALGLEAGAQAFAAAKGGQAPPKIKEDIRIRREGSANDDGYHWRKYGEKQMKGSPYPRSYYKCSHPGCQVKKIVERNPENGMVSKASSKGIHSHAKPGPLPGLGFSGRGRYQTRGGRSLQEYHARAAAAANGSSSAVFSFDVNGRSTLLPIPAALQTRLIRQVPPGQEEATAAEGGDFEAPEGSSEMKSESLSTAAAAAIAARAAAAARLREEEQKRRLLEEEAVVRLMSMREERAGKRQRGEPCDLGEAELHSPTVQEIADFLDVEMSPRTAAGLAGMPSAAAAAAAAAVDTHAKHVVESQTGQDSIDDGYRWRKYGQKIVKGNPHPRSYYKCTSTGCPVRKHVERSATSAEILVTTYEGTHNHGQLPYSGPPPGKPFARRITHVPAAENSPQFTKSLVHGKRPFSAGTMHAVASALAPISALPGSEPPSGLPMPGEASASTEQGETPDQALHRALTAQMQHTVGQLTGQPAGQPASSSVASAPSLQRPPAPLFVGQGSDLGQLAGQPQSSALGVQSMQSMGMQGMSHLSRGLLAGLQPSHMPSLDTSLPFQLQLSSSFPSPQSSQGVRMQSYGGNPQSGAFSFAARPPMLGIELLRETSLPSRDDLQTPADARAWDPSGMLSTPQQDPLHEHAPVPGNAEEAAVNGS</sequence>
<keyword evidence="6" id="KW-0539">Nucleus</keyword>
<evidence type="ECO:0000256" key="1">
    <source>
        <dbReference type="ARBA" id="ARBA00004123"/>
    </source>
</evidence>
<evidence type="ECO:0000256" key="7">
    <source>
        <dbReference type="SAM" id="MobiDB-lite"/>
    </source>
</evidence>
<evidence type="ECO:0000256" key="5">
    <source>
        <dbReference type="ARBA" id="ARBA00023163"/>
    </source>
</evidence>
<proteinExistence type="predicted"/>
<feature type="region of interest" description="Disordered" evidence="7">
    <location>
        <begin position="544"/>
        <end position="588"/>
    </location>
</feature>
<evidence type="ECO:0000313" key="9">
    <source>
        <dbReference type="EMBL" id="CAK0785129.1"/>
    </source>
</evidence>
<dbReference type="PANTHER" id="PTHR31221:SF193">
    <property type="entry name" value="WRKY TRANSCRIPTION FACTOR PROTEIN 1-RELATED"/>
    <property type="match status" value="1"/>
</dbReference>
<dbReference type="Pfam" id="PF03106">
    <property type="entry name" value="WRKY"/>
    <property type="match status" value="2"/>
</dbReference>
<dbReference type="Gene3D" id="2.20.25.80">
    <property type="entry name" value="WRKY domain"/>
    <property type="match status" value="2"/>
</dbReference>
<dbReference type="FunFam" id="2.20.25.80:FF:000006">
    <property type="entry name" value="WRKY transcription factor"/>
    <property type="match status" value="1"/>
</dbReference>
<feature type="compositionally biased region" description="Low complexity" evidence="7">
    <location>
        <begin position="547"/>
        <end position="563"/>
    </location>
</feature>
<feature type="region of interest" description="Disordered" evidence="7">
    <location>
        <begin position="498"/>
        <end position="524"/>
    </location>
</feature>
<feature type="domain" description="WRKY" evidence="8">
    <location>
        <begin position="108"/>
        <end position="173"/>
    </location>
</feature>
<dbReference type="PANTHER" id="PTHR31221">
    <property type="entry name" value="WRKY TRANSCRIPTION FACTOR PROTEIN 1-RELATED"/>
    <property type="match status" value="1"/>
</dbReference>
<organism evidence="9 10">
    <name type="scientific">Coccomyxa viridis</name>
    <dbReference type="NCBI Taxonomy" id="1274662"/>
    <lineage>
        <taxon>Eukaryota</taxon>
        <taxon>Viridiplantae</taxon>
        <taxon>Chlorophyta</taxon>
        <taxon>core chlorophytes</taxon>
        <taxon>Trebouxiophyceae</taxon>
        <taxon>Trebouxiophyceae incertae sedis</taxon>
        <taxon>Coccomyxaceae</taxon>
        <taxon>Coccomyxa</taxon>
    </lineage>
</organism>
<evidence type="ECO:0000256" key="3">
    <source>
        <dbReference type="ARBA" id="ARBA00023015"/>
    </source>
</evidence>
<feature type="region of interest" description="Disordered" evidence="7">
    <location>
        <begin position="160"/>
        <end position="192"/>
    </location>
</feature>